<evidence type="ECO:0000256" key="1">
    <source>
        <dbReference type="SAM" id="MobiDB-lite"/>
    </source>
</evidence>
<feature type="region of interest" description="Disordered" evidence="1">
    <location>
        <begin position="21"/>
        <end position="42"/>
    </location>
</feature>
<protein>
    <submittedName>
        <fullName evidence="2">Uncharacterized protein</fullName>
    </submittedName>
</protein>
<gene>
    <name evidence="2" type="ORF">Hyperionvirus6_109</name>
</gene>
<evidence type="ECO:0000313" key="2">
    <source>
        <dbReference type="EMBL" id="AYV83428.1"/>
    </source>
</evidence>
<accession>A0A3G5A8A3</accession>
<dbReference type="EMBL" id="MK072388">
    <property type="protein sequence ID" value="AYV83428.1"/>
    <property type="molecule type" value="Genomic_DNA"/>
</dbReference>
<reference evidence="2" key="1">
    <citation type="submission" date="2018-10" db="EMBL/GenBank/DDBJ databases">
        <title>Hidden diversity of soil giant viruses.</title>
        <authorList>
            <person name="Schulz F."/>
            <person name="Alteio L."/>
            <person name="Goudeau D."/>
            <person name="Ryan E.M."/>
            <person name="Malmstrom R.R."/>
            <person name="Blanchard J."/>
            <person name="Woyke T."/>
        </authorList>
    </citation>
    <scope>NUCLEOTIDE SEQUENCE</scope>
    <source>
        <strain evidence="2">HYV1</strain>
    </source>
</reference>
<feature type="compositionally biased region" description="Polar residues" evidence="1">
    <location>
        <begin position="31"/>
        <end position="42"/>
    </location>
</feature>
<organism evidence="2">
    <name type="scientific">Hyperionvirus sp</name>
    <dbReference type="NCBI Taxonomy" id="2487770"/>
    <lineage>
        <taxon>Viruses</taxon>
        <taxon>Varidnaviria</taxon>
        <taxon>Bamfordvirae</taxon>
        <taxon>Nucleocytoviricota</taxon>
        <taxon>Megaviricetes</taxon>
        <taxon>Imitervirales</taxon>
        <taxon>Mimiviridae</taxon>
        <taxon>Klosneuvirinae</taxon>
    </lineage>
</organism>
<proteinExistence type="predicted"/>
<sequence length="42" mass="4272">MISLLKNCARPCVSLTTFGMGPVSKAKKTDGSSSGKALPSDS</sequence>
<name>A0A3G5A8A3_9VIRU</name>